<dbReference type="AlphaFoldDB" id="A0A0K9PE22"/>
<comment type="caution">
    <text evidence="1">The sequence shown here is derived from an EMBL/GenBank/DDBJ whole genome shotgun (WGS) entry which is preliminary data.</text>
</comment>
<dbReference type="EMBL" id="LFYR01000980">
    <property type="protein sequence ID" value="KMZ66475.1"/>
    <property type="molecule type" value="Genomic_DNA"/>
</dbReference>
<evidence type="ECO:0000313" key="1">
    <source>
        <dbReference type="EMBL" id="KMZ66475.1"/>
    </source>
</evidence>
<keyword evidence="2" id="KW-1185">Reference proteome</keyword>
<protein>
    <submittedName>
        <fullName evidence="1">Uncharacterized protein</fullName>
    </submittedName>
</protein>
<sequence length="47" mass="5457">MFTHIANLKIRTSRKSNTGLHRSRNRGLTLESYECSNSGRFRRCPFG</sequence>
<gene>
    <name evidence="1" type="ORF">ZOSMA_29G01370</name>
</gene>
<reference evidence="2" key="1">
    <citation type="journal article" date="2016" name="Nature">
        <title>The genome of the seagrass Zostera marina reveals angiosperm adaptation to the sea.</title>
        <authorList>
            <person name="Olsen J.L."/>
            <person name="Rouze P."/>
            <person name="Verhelst B."/>
            <person name="Lin Y.-C."/>
            <person name="Bayer T."/>
            <person name="Collen J."/>
            <person name="Dattolo E."/>
            <person name="De Paoli E."/>
            <person name="Dittami S."/>
            <person name="Maumus F."/>
            <person name="Michel G."/>
            <person name="Kersting A."/>
            <person name="Lauritano C."/>
            <person name="Lohaus R."/>
            <person name="Toepel M."/>
            <person name="Tonon T."/>
            <person name="Vanneste K."/>
            <person name="Amirebrahimi M."/>
            <person name="Brakel J."/>
            <person name="Bostroem C."/>
            <person name="Chovatia M."/>
            <person name="Grimwood J."/>
            <person name="Jenkins J.W."/>
            <person name="Jueterbock A."/>
            <person name="Mraz A."/>
            <person name="Stam W.T."/>
            <person name="Tice H."/>
            <person name="Bornberg-Bauer E."/>
            <person name="Green P.J."/>
            <person name="Pearson G.A."/>
            <person name="Procaccini G."/>
            <person name="Duarte C.M."/>
            <person name="Schmutz J."/>
            <person name="Reusch T.B.H."/>
            <person name="Van de Peer Y."/>
        </authorList>
    </citation>
    <scope>NUCLEOTIDE SEQUENCE [LARGE SCALE GENOMIC DNA]</scope>
    <source>
        <strain evidence="2">cv. Finnish</strain>
    </source>
</reference>
<accession>A0A0K9PE22</accession>
<dbReference type="Proteomes" id="UP000036987">
    <property type="component" value="Unassembled WGS sequence"/>
</dbReference>
<organism evidence="1 2">
    <name type="scientific">Zostera marina</name>
    <name type="common">Eelgrass</name>
    <dbReference type="NCBI Taxonomy" id="29655"/>
    <lineage>
        <taxon>Eukaryota</taxon>
        <taxon>Viridiplantae</taxon>
        <taxon>Streptophyta</taxon>
        <taxon>Embryophyta</taxon>
        <taxon>Tracheophyta</taxon>
        <taxon>Spermatophyta</taxon>
        <taxon>Magnoliopsida</taxon>
        <taxon>Liliopsida</taxon>
        <taxon>Zosteraceae</taxon>
        <taxon>Zostera</taxon>
    </lineage>
</organism>
<name>A0A0K9PE22_ZOSMR</name>
<evidence type="ECO:0000313" key="2">
    <source>
        <dbReference type="Proteomes" id="UP000036987"/>
    </source>
</evidence>
<proteinExistence type="predicted"/>